<evidence type="ECO:0008006" key="9">
    <source>
        <dbReference type="Google" id="ProtNLM"/>
    </source>
</evidence>
<keyword evidence="6" id="KW-0472">Membrane</keyword>
<dbReference type="GO" id="GO:0005524">
    <property type="term" value="F:ATP binding"/>
    <property type="evidence" value="ECO:0007669"/>
    <property type="project" value="UniProtKB-KW"/>
</dbReference>
<evidence type="ECO:0000256" key="6">
    <source>
        <dbReference type="SAM" id="Phobius"/>
    </source>
</evidence>
<keyword evidence="6" id="KW-0812">Transmembrane</keyword>
<keyword evidence="4" id="KW-0418">Kinase</keyword>
<dbReference type="Proteomes" id="UP000694005">
    <property type="component" value="Chromosome A01"/>
</dbReference>
<organism evidence="8">
    <name type="scientific">Brassica campestris</name>
    <name type="common">Field mustard</name>
    <dbReference type="NCBI Taxonomy" id="3711"/>
    <lineage>
        <taxon>Eukaryota</taxon>
        <taxon>Viridiplantae</taxon>
        <taxon>Streptophyta</taxon>
        <taxon>Embryophyta</taxon>
        <taxon>Tracheophyta</taxon>
        <taxon>Spermatophyta</taxon>
        <taxon>Magnoliopsida</taxon>
        <taxon>eudicotyledons</taxon>
        <taxon>Gunneridae</taxon>
        <taxon>Pentapetalae</taxon>
        <taxon>rosids</taxon>
        <taxon>malvids</taxon>
        <taxon>Brassicales</taxon>
        <taxon>Brassicaceae</taxon>
        <taxon>Brassiceae</taxon>
        <taxon>Brassica</taxon>
    </lineage>
</organism>
<evidence type="ECO:0000256" key="2">
    <source>
        <dbReference type="ARBA" id="ARBA00022679"/>
    </source>
</evidence>
<dbReference type="Gramene" id="A01p40470.2_BraZ1">
    <property type="protein sequence ID" value="A01p40470.2_BraZ1.CDS"/>
    <property type="gene ID" value="A01g40470.2_BraZ1"/>
</dbReference>
<evidence type="ECO:0000256" key="1">
    <source>
        <dbReference type="ARBA" id="ARBA00022553"/>
    </source>
</evidence>
<feature type="transmembrane region" description="Helical" evidence="6">
    <location>
        <begin position="68"/>
        <end position="93"/>
    </location>
</feature>
<dbReference type="Gene3D" id="1.10.510.10">
    <property type="entry name" value="Transferase(Phosphotransferase) domain 1"/>
    <property type="match status" value="1"/>
</dbReference>
<keyword evidence="5" id="KW-0067">ATP-binding</keyword>
<proteinExistence type="predicted"/>
<dbReference type="PANTHER" id="PTHR47983:SF49">
    <property type="entry name" value="RECEPTOR-LIKE CYTOPLASMIC KINASE 1"/>
    <property type="match status" value="1"/>
</dbReference>
<dbReference type="PANTHER" id="PTHR47983">
    <property type="entry name" value="PTO-INTERACTING PROTEIN 1-LIKE"/>
    <property type="match status" value="1"/>
</dbReference>
<dbReference type="EMBL" id="LS974617">
    <property type="protein sequence ID" value="CAG7889971.1"/>
    <property type="molecule type" value="Genomic_DNA"/>
</dbReference>
<dbReference type="GO" id="GO:0016301">
    <property type="term" value="F:kinase activity"/>
    <property type="evidence" value="ECO:0007669"/>
    <property type="project" value="UniProtKB-KW"/>
</dbReference>
<evidence type="ECO:0000313" key="8">
    <source>
        <dbReference type="EMBL" id="VDC77251.1"/>
    </source>
</evidence>
<evidence type="ECO:0000256" key="4">
    <source>
        <dbReference type="ARBA" id="ARBA00022777"/>
    </source>
</evidence>
<dbReference type="InterPro" id="IPR052101">
    <property type="entry name" value="Plant_StressResp_Kinase"/>
</dbReference>
<dbReference type="InterPro" id="IPR011009">
    <property type="entry name" value="Kinase-like_dom_sf"/>
</dbReference>
<evidence type="ECO:0000256" key="5">
    <source>
        <dbReference type="ARBA" id="ARBA00022840"/>
    </source>
</evidence>
<gene>
    <name evidence="8" type="ORF">BRAA01T03753Z</name>
    <name evidence="7" type="ORF">BRAPAZ1V2_A01P40470.2</name>
</gene>
<sequence length="116" mass="12540">MTGTLSTKSDDIYSFGVVLVELLTGRKPVDNTLPRGQQCLVTWATPKLSEDKVKQCVDARLNGEFPKLLPSLIMVFSLMAAGCSSCAMCAIVVKALQPLLNPPLSAPQTPNRNNTY</sequence>
<keyword evidence="6" id="KW-1133">Transmembrane helix</keyword>
<dbReference type="EMBL" id="LR031571">
    <property type="protein sequence ID" value="VDC77251.1"/>
    <property type="molecule type" value="Genomic_DNA"/>
</dbReference>
<evidence type="ECO:0000256" key="3">
    <source>
        <dbReference type="ARBA" id="ARBA00022741"/>
    </source>
</evidence>
<keyword evidence="1" id="KW-0597">Phosphoprotein</keyword>
<keyword evidence="2" id="KW-0808">Transferase</keyword>
<accession>A0A3P5ZXQ9</accession>
<keyword evidence="3" id="KW-0547">Nucleotide-binding</keyword>
<protein>
    <recommendedName>
        <fullName evidence="9">Serine-threonine/tyrosine-protein kinase catalytic domain-containing protein</fullName>
    </recommendedName>
</protein>
<dbReference type="SUPFAM" id="SSF56112">
    <property type="entry name" value="Protein kinase-like (PK-like)"/>
    <property type="match status" value="1"/>
</dbReference>
<dbReference type="AlphaFoldDB" id="A0A3P5ZXQ9"/>
<evidence type="ECO:0000313" key="7">
    <source>
        <dbReference type="EMBL" id="CAG7889971.1"/>
    </source>
</evidence>
<reference evidence="8" key="1">
    <citation type="submission" date="2018-11" db="EMBL/GenBank/DDBJ databases">
        <authorList>
            <consortium name="Genoscope - CEA"/>
            <person name="William W."/>
        </authorList>
    </citation>
    <scope>NUCLEOTIDE SEQUENCE</scope>
</reference>
<name>A0A3P5ZXQ9_BRACM</name>